<protein>
    <submittedName>
        <fullName evidence="2">Uncharacterized protein</fullName>
    </submittedName>
</protein>
<feature type="compositionally biased region" description="Low complexity" evidence="1">
    <location>
        <begin position="29"/>
        <end position="42"/>
    </location>
</feature>
<reference evidence="2 3" key="1">
    <citation type="submission" date="2017-02" db="EMBL/GenBank/DDBJ databases">
        <authorList>
            <person name="Peterson S.W."/>
        </authorList>
    </citation>
    <scope>NUCLEOTIDE SEQUENCE [LARGE SCALE GENOMIC DNA]</scope>
    <source>
        <strain evidence="2 3">SRS1_H2-8</strain>
    </source>
</reference>
<feature type="compositionally biased region" description="Low complexity" evidence="1">
    <location>
        <begin position="88"/>
        <end position="98"/>
    </location>
</feature>
<dbReference type="SUPFAM" id="SSF88659">
    <property type="entry name" value="Sigma3 and sigma4 domains of RNA polymerase sigma factors"/>
    <property type="match status" value="1"/>
</dbReference>
<feature type="compositionally biased region" description="Basic residues" evidence="1">
    <location>
        <begin position="164"/>
        <end position="175"/>
    </location>
</feature>
<feature type="region of interest" description="Disordered" evidence="1">
    <location>
        <begin position="156"/>
        <end position="175"/>
    </location>
</feature>
<evidence type="ECO:0000313" key="2">
    <source>
        <dbReference type="EMBL" id="SJX60121.1"/>
    </source>
</evidence>
<sequence length="175" mass="19035">MAFFTRGSLFHTIKRSSSAKPESVPDTLASSPSASSAATSAPCTITPIDNMAPIKRQVKHEVKNEPKLEAKLEAMPERAESITPPASPNESSASTSSPKRQMMTDRDREIILNMTINGKTPREIAQFLGVKANAVRMFLHRRKLKAMNSMGPEVAQLLGASPSPKKRGNGAKREH</sequence>
<name>A0A2N8U5X3_9BASI</name>
<feature type="compositionally biased region" description="Basic and acidic residues" evidence="1">
    <location>
        <begin position="60"/>
        <end position="80"/>
    </location>
</feature>
<accession>A0A2N8U5X3</accession>
<evidence type="ECO:0000256" key="1">
    <source>
        <dbReference type="SAM" id="MobiDB-lite"/>
    </source>
</evidence>
<proteinExistence type="predicted"/>
<organism evidence="2 3">
    <name type="scientific">Sporisorium reilianum f. sp. reilianum</name>
    <dbReference type="NCBI Taxonomy" id="72559"/>
    <lineage>
        <taxon>Eukaryota</taxon>
        <taxon>Fungi</taxon>
        <taxon>Dikarya</taxon>
        <taxon>Basidiomycota</taxon>
        <taxon>Ustilaginomycotina</taxon>
        <taxon>Ustilaginomycetes</taxon>
        <taxon>Ustilaginales</taxon>
        <taxon>Ustilaginaceae</taxon>
        <taxon>Sporisorium</taxon>
    </lineage>
</organism>
<evidence type="ECO:0000313" key="3">
    <source>
        <dbReference type="Proteomes" id="UP000239563"/>
    </source>
</evidence>
<dbReference type="AlphaFoldDB" id="A0A2N8U5X3"/>
<dbReference type="Proteomes" id="UP000239563">
    <property type="component" value="Chromosome I"/>
</dbReference>
<dbReference type="InterPro" id="IPR013324">
    <property type="entry name" value="RNA_pol_sigma_r3/r4-like"/>
</dbReference>
<gene>
    <name evidence="2" type="ORF">SRS1_11434</name>
</gene>
<feature type="region of interest" description="Disordered" evidence="1">
    <location>
        <begin position="12"/>
        <end position="45"/>
    </location>
</feature>
<dbReference type="EMBL" id="LT795054">
    <property type="protein sequence ID" value="SJX60121.1"/>
    <property type="molecule type" value="Genomic_DNA"/>
</dbReference>
<feature type="region of interest" description="Disordered" evidence="1">
    <location>
        <begin position="60"/>
        <end position="103"/>
    </location>
</feature>